<dbReference type="Proteomes" id="UP001420932">
    <property type="component" value="Unassembled WGS sequence"/>
</dbReference>
<keyword evidence="3" id="KW-1185">Reference proteome</keyword>
<sequence length="75" mass="7815">MTAATVSGSNGEGWRASVASTTRTAVRGAAMGHRRDRCKGDRERAAAAAARRPELRRAGMAGRLRGSCSGAGEKR</sequence>
<dbReference type="AlphaFoldDB" id="A0AAP0NWA6"/>
<accession>A0AAP0NWA6</accession>
<gene>
    <name evidence="2" type="ORF">Syun_018990</name>
</gene>
<dbReference type="EMBL" id="JBBNAF010000008">
    <property type="protein sequence ID" value="KAK9121373.1"/>
    <property type="molecule type" value="Genomic_DNA"/>
</dbReference>
<evidence type="ECO:0000313" key="3">
    <source>
        <dbReference type="Proteomes" id="UP001420932"/>
    </source>
</evidence>
<feature type="compositionally biased region" description="Basic and acidic residues" evidence="1">
    <location>
        <begin position="38"/>
        <end position="57"/>
    </location>
</feature>
<feature type="region of interest" description="Disordered" evidence="1">
    <location>
        <begin position="1"/>
        <end position="75"/>
    </location>
</feature>
<comment type="caution">
    <text evidence="2">The sequence shown here is derived from an EMBL/GenBank/DDBJ whole genome shotgun (WGS) entry which is preliminary data.</text>
</comment>
<reference evidence="2 3" key="1">
    <citation type="submission" date="2024-01" db="EMBL/GenBank/DDBJ databases">
        <title>Genome assemblies of Stephania.</title>
        <authorList>
            <person name="Yang L."/>
        </authorList>
    </citation>
    <scope>NUCLEOTIDE SEQUENCE [LARGE SCALE GENOMIC DNA]</scope>
    <source>
        <strain evidence="2">YNDBR</strain>
        <tissue evidence="2">Leaf</tissue>
    </source>
</reference>
<evidence type="ECO:0000313" key="2">
    <source>
        <dbReference type="EMBL" id="KAK9121373.1"/>
    </source>
</evidence>
<evidence type="ECO:0000256" key="1">
    <source>
        <dbReference type="SAM" id="MobiDB-lite"/>
    </source>
</evidence>
<name>A0AAP0NWA6_9MAGN</name>
<organism evidence="2 3">
    <name type="scientific">Stephania yunnanensis</name>
    <dbReference type="NCBI Taxonomy" id="152371"/>
    <lineage>
        <taxon>Eukaryota</taxon>
        <taxon>Viridiplantae</taxon>
        <taxon>Streptophyta</taxon>
        <taxon>Embryophyta</taxon>
        <taxon>Tracheophyta</taxon>
        <taxon>Spermatophyta</taxon>
        <taxon>Magnoliopsida</taxon>
        <taxon>Ranunculales</taxon>
        <taxon>Menispermaceae</taxon>
        <taxon>Menispermoideae</taxon>
        <taxon>Cissampelideae</taxon>
        <taxon>Stephania</taxon>
    </lineage>
</organism>
<protein>
    <submittedName>
        <fullName evidence="2">Uncharacterized protein</fullName>
    </submittedName>
</protein>
<proteinExistence type="predicted"/>